<dbReference type="PANTHER" id="PTHR45749">
    <property type="match status" value="1"/>
</dbReference>
<feature type="domain" description="DUF4371" evidence="1">
    <location>
        <begin position="4"/>
        <end position="91"/>
    </location>
</feature>
<gene>
    <name evidence="2" type="ORF">Ocin01_19359</name>
</gene>
<proteinExistence type="predicted"/>
<dbReference type="InterPro" id="IPR012337">
    <property type="entry name" value="RNaseH-like_sf"/>
</dbReference>
<dbReference type="AlphaFoldDB" id="A0A1D2M305"/>
<keyword evidence="3" id="KW-1185">Reference proteome</keyword>
<dbReference type="Proteomes" id="UP000094527">
    <property type="component" value="Unassembled WGS sequence"/>
</dbReference>
<dbReference type="PANTHER" id="PTHR45749:SF21">
    <property type="entry name" value="DUF4371 DOMAIN-CONTAINING PROTEIN"/>
    <property type="match status" value="1"/>
</dbReference>
<reference evidence="2 3" key="1">
    <citation type="journal article" date="2016" name="Genome Biol. Evol.">
        <title>Gene Family Evolution Reflects Adaptation to Soil Environmental Stressors in the Genome of the Collembolan Orchesella cincta.</title>
        <authorList>
            <person name="Faddeeva-Vakhrusheva A."/>
            <person name="Derks M.F."/>
            <person name="Anvar S.Y."/>
            <person name="Agamennone V."/>
            <person name="Suring W."/>
            <person name="Smit S."/>
            <person name="van Straalen N.M."/>
            <person name="Roelofs D."/>
        </authorList>
    </citation>
    <scope>NUCLEOTIDE SEQUENCE [LARGE SCALE GENOMIC DNA]</scope>
    <source>
        <tissue evidence="2">Mixed pool</tissue>
    </source>
</reference>
<dbReference type="InterPro" id="IPR025398">
    <property type="entry name" value="DUF4371"/>
</dbReference>
<dbReference type="SUPFAM" id="SSF53098">
    <property type="entry name" value="Ribonuclease H-like"/>
    <property type="match status" value="1"/>
</dbReference>
<dbReference type="OMA" id="FESTHCI"/>
<dbReference type="Pfam" id="PF14291">
    <property type="entry name" value="DUF4371"/>
    <property type="match status" value="1"/>
</dbReference>
<protein>
    <submittedName>
        <fullName evidence="2">Zinc finger MYM-type protein 1</fullName>
    </submittedName>
</protein>
<organism evidence="2 3">
    <name type="scientific">Orchesella cincta</name>
    <name type="common">Springtail</name>
    <name type="synonym">Podura cincta</name>
    <dbReference type="NCBI Taxonomy" id="48709"/>
    <lineage>
        <taxon>Eukaryota</taxon>
        <taxon>Metazoa</taxon>
        <taxon>Ecdysozoa</taxon>
        <taxon>Arthropoda</taxon>
        <taxon>Hexapoda</taxon>
        <taxon>Collembola</taxon>
        <taxon>Entomobryomorpha</taxon>
        <taxon>Entomobryoidea</taxon>
        <taxon>Orchesellidae</taxon>
        <taxon>Orchesellinae</taxon>
        <taxon>Orchesella</taxon>
    </lineage>
</organism>
<dbReference type="OrthoDB" id="6619433at2759"/>
<evidence type="ECO:0000259" key="1">
    <source>
        <dbReference type="Pfam" id="PF14291"/>
    </source>
</evidence>
<name>A0A1D2M305_ORCCI</name>
<evidence type="ECO:0000313" key="2">
    <source>
        <dbReference type="EMBL" id="ODM87322.1"/>
    </source>
</evidence>
<evidence type="ECO:0000313" key="3">
    <source>
        <dbReference type="Proteomes" id="UP000094527"/>
    </source>
</evidence>
<dbReference type="EMBL" id="LJIJ01005566">
    <property type="protein sequence ID" value="ODM87322.1"/>
    <property type="molecule type" value="Genomic_DNA"/>
</dbReference>
<accession>A0A1D2M305</accession>
<sequence length="287" mass="32491">MRYFSIIMDSTTDITKKEQVSVILRYCTFDETGPTLVTNESFIGFFEIVDRSAKGYEALILDVLKGLNLSFAMCRGQGYDGASVMSGAHKGLQANLLKLNQHALYVHCAAHKLNLVITDGVKSRTSMSDFFDTIQSKILRSFSVLSKKLQSIEITLDECVIMWQNGIETLESLKRNICGINEEAKELARKWGVPEGFPSVRKIKKSRFHDGLGIDTARKTALTEEGLFEKEFLPVIENVICQMKTRFESTHCIYELFGFLTPSKILNLNETELSEMVVRFCQKIVRT</sequence>
<comment type="caution">
    <text evidence="2">The sequence shown here is derived from an EMBL/GenBank/DDBJ whole genome shotgun (WGS) entry which is preliminary data.</text>
</comment>